<keyword evidence="6" id="KW-0862">Zinc</keyword>
<keyword evidence="7" id="KW-0067">ATP-binding</keyword>
<evidence type="ECO:0000259" key="11">
    <source>
        <dbReference type="PROSITE" id="PS51192"/>
    </source>
</evidence>
<feature type="signal peptide" evidence="9">
    <location>
        <begin position="1"/>
        <end position="20"/>
    </location>
</feature>
<proteinExistence type="predicted"/>
<dbReference type="Gene3D" id="3.30.40.10">
    <property type="entry name" value="Zinc/RING finger domain, C3HC4 (zinc finger)"/>
    <property type="match status" value="1"/>
</dbReference>
<dbReference type="GO" id="GO:0008094">
    <property type="term" value="F:ATP-dependent activity, acting on DNA"/>
    <property type="evidence" value="ECO:0007669"/>
    <property type="project" value="TreeGrafter"/>
</dbReference>
<dbReference type="GO" id="GO:0004386">
    <property type="term" value="F:helicase activity"/>
    <property type="evidence" value="ECO:0007669"/>
    <property type="project" value="UniProtKB-KW"/>
</dbReference>
<dbReference type="PROSITE" id="PS50089">
    <property type="entry name" value="ZF_RING_2"/>
    <property type="match status" value="1"/>
</dbReference>
<dbReference type="SUPFAM" id="SSF52540">
    <property type="entry name" value="P-loop containing nucleoside triphosphate hydrolases"/>
    <property type="match status" value="2"/>
</dbReference>
<dbReference type="InterPro" id="IPR014001">
    <property type="entry name" value="Helicase_ATP-bd"/>
</dbReference>
<dbReference type="InterPro" id="IPR001841">
    <property type="entry name" value="Znf_RING"/>
</dbReference>
<evidence type="ECO:0000256" key="3">
    <source>
        <dbReference type="ARBA" id="ARBA00022771"/>
    </source>
</evidence>
<dbReference type="EMBL" id="HBHK01021052">
    <property type="protein sequence ID" value="CAD9697979.1"/>
    <property type="molecule type" value="Transcribed_RNA"/>
</dbReference>
<dbReference type="InterPro" id="IPR018957">
    <property type="entry name" value="Znf_C3HC4_RING-type"/>
</dbReference>
<dbReference type="PANTHER" id="PTHR45626">
    <property type="entry name" value="TRANSCRIPTION TERMINATION FACTOR 2-RELATED"/>
    <property type="match status" value="1"/>
</dbReference>
<dbReference type="InterPro" id="IPR038718">
    <property type="entry name" value="SNF2-like_sf"/>
</dbReference>
<reference evidence="13" key="1">
    <citation type="submission" date="2021-01" db="EMBL/GenBank/DDBJ databases">
        <authorList>
            <person name="Corre E."/>
            <person name="Pelletier E."/>
            <person name="Niang G."/>
            <person name="Scheremetjew M."/>
            <person name="Finn R."/>
            <person name="Kale V."/>
            <person name="Holt S."/>
            <person name="Cochrane G."/>
            <person name="Meng A."/>
            <person name="Brown T."/>
            <person name="Cohen L."/>
        </authorList>
    </citation>
    <scope>NUCLEOTIDE SEQUENCE</scope>
    <source>
        <strain evidence="13">NY070348D</strain>
    </source>
</reference>
<keyword evidence="3 8" id="KW-0863">Zinc-finger</keyword>
<dbReference type="Pfam" id="PF00097">
    <property type="entry name" value="zf-C3HC4"/>
    <property type="match status" value="1"/>
</dbReference>
<dbReference type="Pfam" id="PF00176">
    <property type="entry name" value="SNF2-rel_dom"/>
    <property type="match status" value="1"/>
</dbReference>
<dbReference type="PROSITE" id="PS00518">
    <property type="entry name" value="ZF_RING_1"/>
    <property type="match status" value="1"/>
</dbReference>
<dbReference type="GO" id="GO:0005524">
    <property type="term" value="F:ATP binding"/>
    <property type="evidence" value="ECO:0007669"/>
    <property type="project" value="UniProtKB-KW"/>
</dbReference>
<feature type="domain" description="Helicase ATP-binding" evidence="11">
    <location>
        <begin position="1"/>
        <end position="169"/>
    </location>
</feature>
<dbReference type="SMART" id="SM00487">
    <property type="entry name" value="DEXDc"/>
    <property type="match status" value="1"/>
</dbReference>
<dbReference type="InterPro" id="IPR050628">
    <property type="entry name" value="SNF2_RAD54_helicase_TF"/>
</dbReference>
<dbReference type="InterPro" id="IPR027417">
    <property type="entry name" value="P-loop_NTPase"/>
</dbReference>
<dbReference type="GO" id="GO:0006281">
    <property type="term" value="P:DNA repair"/>
    <property type="evidence" value="ECO:0007669"/>
    <property type="project" value="TreeGrafter"/>
</dbReference>
<keyword evidence="1" id="KW-0479">Metal-binding</keyword>
<dbReference type="GO" id="GO:0008270">
    <property type="term" value="F:zinc ion binding"/>
    <property type="evidence" value="ECO:0007669"/>
    <property type="project" value="UniProtKB-KW"/>
</dbReference>
<feature type="chain" id="PRO_5030940689" evidence="9">
    <location>
        <begin position="21"/>
        <end position="635"/>
    </location>
</feature>
<evidence type="ECO:0000256" key="2">
    <source>
        <dbReference type="ARBA" id="ARBA00022741"/>
    </source>
</evidence>
<evidence type="ECO:0000256" key="7">
    <source>
        <dbReference type="ARBA" id="ARBA00022840"/>
    </source>
</evidence>
<dbReference type="Pfam" id="PF00271">
    <property type="entry name" value="Helicase_C"/>
    <property type="match status" value="1"/>
</dbReference>
<dbReference type="SMART" id="SM00490">
    <property type="entry name" value="HELICc"/>
    <property type="match status" value="1"/>
</dbReference>
<dbReference type="GO" id="GO:0016787">
    <property type="term" value="F:hydrolase activity"/>
    <property type="evidence" value="ECO:0007669"/>
    <property type="project" value="UniProtKB-KW"/>
</dbReference>
<evidence type="ECO:0000256" key="9">
    <source>
        <dbReference type="SAM" id="SignalP"/>
    </source>
</evidence>
<dbReference type="AlphaFoldDB" id="A0A7S2SEN9"/>
<feature type="domain" description="Helicase C-terminal" evidence="12">
    <location>
        <begin position="462"/>
        <end position="625"/>
    </location>
</feature>
<dbReference type="PROSITE" id="PS51192">
    <property type="entry name" value="HELICASE_ATP_BIND_1"/>
    <property type="match status" value="1"/>
</dbReference>
<dbReference type="InterPro" id="IPR049730">
    <property type="entry name" value="SNF2/RAD54-like_C"/>
</dbReference>
<dbReference type="PROSITE" id="PS51194">
    <property type="entry name" value="HELICASE_CTER"/>
    <property type="match status" value="1"/>
</dbReference>
<gene>
    <name evidence="13" type="ORF">QSP1433_LOCUS13400</name>
</gene>
<name>A0A7S2SEN9_9STRA</name>
<protein>
    <submittedName>
        <fullName evidence="13">Uncharacterized protein</fullName>
    </submittedName>
</protein>
<dbReference type="PANTHER" id="PTHR45626:SF22">
    <property type="entry name" value="DNA REPAIR PROTEIN RAD5"/>
    <property type="match status" value="1"/>
</dbReference>
<dbReference type="SMART" id="SM00184">
    <property type="entry name" value="RING"/>
    <property type="match status" value="1"/>
</dbReference>
<dbReference type="Gene3D" id="3.40.50.300">
    <property type="entry name" value="P-loop containing nucleotide triphosphate hydrolases"/>
    <property type="match status" value="1"/>
</dbReference>
<dbReference type="GO" id="GO:0005634">
    <property type="term" value="C:nucleus"/>
    <property type="evidence" value="ECO:0007669"/>
    <property type="project" value="TreeGrafter"/>
</dbReference>
<dbReference type="SUPFAM" id="SSF57850">
    <property type="entry name" value="RING/U-box"/>
    <property type="match status" value="1"/>
</dbReference>
<keyword evidence="4" id="KW-0378">Hydrolase</keyword>
<dbReference type="InterPro" id="IPR013083">
    <property type="entry name" value="Znf_RING/FYVE/PHD"/>
</dbReference>
<evidence type="ECO:0000256" key="4">
    <source>
        <dbReference type="ARBA" id="ARBA00022801"/>
    </source>
</evidence>
<feature type="domain" description="RING-type" evidence="10">
    <location>
        <begin position="346"/>
        <end position="389"/>
    </location>
</feature>
<evidence type="ECO:0000256" key="5">
    <source>
        <dbReference type="ARBA" id="ARBA00022806"/>
    </source>
</evidence>
<evidence type="ECO:0000256" key="6">
    <source>
        <dbReference type="ARBA" id="ARBA00022833"/>
    </source>
</evidence>
<accession>A0A7S2SEN9</accession>
<dbReference type="InterPro" id="IPR001650">
    <property type="entry name" value="Helicase_C-like"/>
</dbReference>
<dbReference type="InterPro" id="IPR000330">
    <property type="entry name" value="SNF2_N"/>
</dbReference>
<evidence type="ECO:0000313" key="13">
    <source>
        <dbReference type="EMBL" id="CAD9697979.1"/>
    </source>
</evidence>
<keyword evidence="2" id="KW-0547">Nucleotide-binding</keyword>
<dbReference type="Gene3D" id="3.40.50.10810">
    <property type="entry name" value="Tandem AAA-ATPase domain"/>
    <property type="match status" value="1"/>
</dbReference>
<evidence type="ECO:0000259" key="12">
    <source>
        <dbReference type="PROSITE" id="PS51194"/>
    </source>
</evidence>
<dbReference type="CDD" id="cd18008">
    <property type="entry name" value="DEXDc_SHPRH-like"/>
    <property type="match status" value="1"/>
</dbReference>
<dbReference type="InterPro" id="IPR017907">
    <property type="entry name" value="Znf_RING_CS"/>
</dbReference>
<dbReference type="CDD" id="cd18793">
    <property type="entry name" value="SF2_C_SNF"/>
    <property type="match status" value="1"/>
</dbReference>
<keyword evidence="9" id="KW-0732">Signal</keyword>
<keyword evidence="5" id="KW-0347">Helicase</keyword>
<evidence type="ECO:0000256" key="1">
    <source>
        <dbReference type="ARBA" id="ARBA00022723"/>
    </source>
</evidence>
<sequence>MGLGKTICVLALLLASKGLGNESISDDDNAAKFGKSTLGRGQTLVVCPTSLVGQWVSEFASKIDDDHCMRVLPFHGNDRAKLIDFKSYDCVITTYGVVASEFSRESSCMFNTQWHRVILDEAHVIKNRNTDSAKAVASLRSTCRFCLTGTPIQNTCDDLFSLLYFLRHEPWNSYTWWSKIIRLPYESDNAETSKQGLRRLRALLNDGPLLLRRTKKQLDDWELKNPEESKKQRLPEKTISILSIEFSEAERTFYDGLYSRSKAEFDGLVASGSARTKYAAILTLLLRLRQACDHPFLVLMTQEDATQTTDAKLVDPRVESLKKNLCGQQSSKFLETTLKGKKGRECPICLDPPDEATITQCGHVMCKACLVQSVRYNGLDSTPYCPVCRVEISMKLATPFTMDPVVNGVITLSGEVIQSRQKLVDNHWKSSSKLTTLADHIRKIMAFNVTLQTKDASPDDKLVKFYLGDTKPTKKPVKVLIYSQFTKMLNLVEESLKKIDVNFVRLDGSMTQTKRQNSIATFDSDSNVNVFIISFKAGGVGLNLTSASVMFCLDPWWNPSLEKQLHDRVHRIGQTRPVHIYRLIAKDTVEERIVALQERKSSMANEVLSDGINGDLIPVQNNNKLSLQDLKDLFR</sequence>
<organism evidence="13">
    <name type="scientific">Mucochytrium quahogii</name>
    <dbReference type="NCBI Taxonomy" id="96639"/>
    <lineage>
        <taxon>Eukaryota</taxon>
        <taxon>Sar</taxon>
        <taxon>Stramenopiles</taxon>
        <taxon>Bigyra</taxon>
        <taxon>Labyrinthulomycetes</taxon>
        <taxon>Thraustochytrida</taxon>
        <taxon>Thraustochytriidae</taxon>
        <taxon>Mucochytrium</taxon>
    </lineage>
</organism>
<evidence type="ECO:0000259" key="10">
    <source>
        <dbReference type="PROSITE" id="PS50089"/>
    </source>
</evidence>
<evidence type="ECO:0000256" key="8">
    <source>
        <dbReference type="PROSITE-ProRule" id="PRU00175"/>
    </source>
</evidence>